<dbReference type="STRING" id="407022.SAMN05661044_04898"/>
<evidence type="ECO:0000313" key="5">
    <source>
        <dbReference type="EMBL" id="SEM33151.1"/>
    </source>
</evidence>
<dbReference type="InterPro" id="IPR001680">
    <property type="entry name" value="WD40_rpt"/>
</dbReference>
<dbReference type="SUPFAM" id="SSF50978">
    <property type="entry name" value="WD40 repeat-like"/>
    <property type="match status" value="1"/>
</dbReference>
<reference evidence="6" key="1">
    <citation type="submission" date="2016-10" db="EMBL/GenBank/DDBJ databases">
        <authorList>
            <person name="Varghese N."/>
            <person name="Submissions S."/>
        </authorList>
    </citation>
    <scope>NUCLEOTIDE SEQUENCE [LARGE SCALE GENOMIC DNA]</scope>
    <source>
        <strain evidence="6">DSM 18733</strain>
    </source>
</reference>
<evidence type="ECO:0000313" key="6">
    <source>
        <dbReference type="Proteomes" id="UP000199421"/>
    </source>
</evidence>
<organism evidence="5 6">
    <name type="scientific">Olivibacter domesticus</name>
    <name type="common">Pseudosphingobacterium domesticum</name>
    <dbReference type="NCBI Taxonomy" id="407022"/>
    <lineage>
        <taxon>Bacteria</taxon>
        <taxon>Pseudomonadati</taxon>
        <taxon>Bacteroidota</taxon>
        <taxon>Sphingobacteriia</taxon>
        <taxon>Sphingobacteriales</taxon>
        <taxon>Sphingobacteriaceae</taxon>
        <taxon>Olivibacter</taxon>
    </lineage>
</organism>
<sequence>MSNIEVIKKHALTGHQNPIFALERNVDSTLLFTAGNDKGVVEWDLIKGEFKRVLLPVKSSVYCLHRIANSSLLAVGERSGLVTIVDFEANKVVAKLIHHEKPVFGIQSFYSKPELIVSSEDGTVSIWNTQSFQRLYNFSVSKDTVRCIALNKEENVFALGSKDSKIRIFDAKEYSLIHEIDEHSAAITALCFSPDTHQLLTGGRDAQLNIFDPIDYHLVKNLTAHMFTVYGIVYNPELPILATASRDKSIKIWRAEDYSLLKNISLEKGYPVHRLSINNILWSSRNTLITVSDDKTVMVWEINIT</sequence>
<dbReference type="InterPro" id="IPR024977">
    <property type="entry name" value="Apc4-like_WD40_dom"/>
</dbReference>
<accession>A0A1H7XHD0</accession>
<keyword evidence="2" id="KW-0677">Repeat</keyword>
<evidence type="ECO:0000256" key="3">
    <source>
        <dbReference type="PROSITE-ProRule" id="PRU00221"/>
    </source>
</evidence>
<name>A0A1H7XHD0_OLID1</name>
<dbReference type="PRINTS" id="PR00320">
    <property type="entry name" value="GPROTEINBRPT"/>
</dbReference>
<evidence type="ECO:0000256" key="1">
    <source>
        <dbReference type="ARBA" id="ARBA00022574"/>
    </source>
</evidence>
<feature type="repeat" description="WD" evidence="3">
    <location>
        <begin position="270"/>
        <end position="305"/>
    </location>
</feature>
<keyword evidence="6" id="KW-1185">Reference proteome</keyword>
<dbReference type="RefSeq" id="WP_093330509.1">
    <property type="nucleotide sequence ID" value="NZ_FOAF01000010.1"/>
</dbReference>
<dbReference type="Gene3D" id="2.130.10.10">
    <property type="entry name" value="YVTN repeat-like/Quinoprotein amine dehydrogenase"/>
    <property type="match status" value="2"/>
</dbReference>
<dbReference type="OrthoDB" id="933690at2"/>
<feature type="repeat" description="WD" evidence="3">
    <location>
        <begin position="12"/>
        <end position="53"/>
    </location>
</feature>
<dbReference type="PROSITE" id="PS50294">
    <property type="entry name" value="WD_REPEATS_REGION"/>
    <property type="match status" value="4"/>
</dbReference>
<dbReference type="CDD" id="cd00200">
    <property type="entry name" value="WD40"/>
    <property type="match status" value="1"/>
</dbReference>
<dbReference type="Pfam" id="PF00400">
    <property type="entry name" value="WD40"/>
    <property type="match status" value="3"/>
</dbReference>
<feature type="repeat" description="WD" evidence="3">
    <location>
        <begin position="180"/>
        <end position="212"/>
    </location>
</feature>
<evidence type="ECO:0000259" key="4">
    <source>
        <dbReference type="Pfam" id="PF12894"/>
    </source>
</evidence>
<dbReference type="Pfam" id="PF12894">
    <property type="entry name" value="ANAPC4_WD40"/>
    <property type="match status" value="1"/>
</dbReference>
<gene>
    <name evidence="5" type="ORF">SAMN05661044_04898</name>
</gene>
<dbReference type="Proteomes" id="UP000199421">
    <property type="component" value="Unassembled WGS sequence"/>
</dbReference>
<feature type="repeat" description="WD" evidence="3">
    <location>
        <begin position="96"/>
        <end position="137"/>
    </location>
</feature>
<feature type="domain" description="Anaphase-promoting complex subunit 4-like WD40" evidence="4">
    <location>
        <begin position="117"/>
        <end position="189"/>
    </location>
</feature>
<dbReference type="InterPro" id="IPR015943">
    <property type="entry name" value="WD40/YVTN_repeat-like_dom_sf"/>
</dbReference>
<dbReference type="PROSITE" id="PS00678">
    <property type="entry name" value="WD_REPEATS_1"/>
    <property type="match status" value="1"/>
</dbReference>
<dbReference type="AlphaFoldDB" id="A0A1H7XHD0"/>
<dbReference type="InterPro" id="IPR020472">
    <property type="entry name" value="WD40_PAC1"/>
</dbReference>
<keyword evidence="1 3" id="KW-0853">WD repeat</keyword>
<feature type="repeat" description="WD" evidence="3">
    <location>
        <begin position="222"/>
        <end position="263"/>
    </location>
</feature>
<dbReference type="SMART" id="SM00320">
    <property type="entry name" value="WD40"/>
    <property type="match status" value="7"/>
</dbReference>
<dbReference type="PANTHER" id="PTHR19848:SF8">
    <property type="entry name" value="F-BOX AND WD REPEAT DOMAIN CONTAINING 7"/>
    <property type="match status" value="1"/>
</dbReference>
<proteinExistence type="predicted"/>
<protein>
    <submittedName>
        <fullName evidence="5">WD domain-containing protein, G-beta repeat-containing protein</fullName>
    </submittedName>
</protein>
<dbReference type="EMBL" id="FOAF01000010">
    <property type="protein sequence ID" value="SEM33151.1"/>
    <property type="molecule type" value="Genomic_DNA"/>
</dbReference>
<evidence type="ECO:0000256" key="2">
    <source>
        <dbReference type="ARBA" id="ARBA00022737"/>
    </source>
</evidence>
<dbReference type="InterPro" id="IPR036322">
    <property type="entry name" value="WD40_repeat_dom_sf"/>
</dbReference>
<dbReference type="PANTHER" id="PTHR19848">
    <property type="entry name" value="WD40 REPEAT PROTEIN"/>
    <property type="match status" value="1"/>
</dbReference>
<dbReference type="InterPro" id="IPR019775">
    <property type="entry name" value="WD40_repeat_CS"/>
</dbReference>
<dbReference type="PROSITE" id="PS50082">
    <property type="entry name" value="WD_REPEATS_2"/>
    <property type="match status" value="5"/>
</dbReference>